<gene>
    <name evidence="5" type="primary">ispH</name>
    <name evidence="7" type="ORF">A7K91_13260</name>
</gene>
<comment type="catalytic activity">
    <reaction evidence="5">
        <text>dimethylallyl diphosphate + 2 oxidized [2Fe-2S]-[ferredoxin] + H2O = (2E)-4-hydroxy-3-methylbut-2-enyl diphosphate + 2 reduced [2Fe-2S]-[ferredoxin] + 2 H(+)</text>
        <dbReference type="Rhea" id="RHEA:24825"/>
        <dbReference type="Rhea" id="RHEA-COMP:10000"/>
        <dbReference type="Rhea" id="RHEA-COMP:10001"/>
        <dbReference type="ChEBI" id="CHEBI:15377"/>
        <dbReference type="ChEBI" id="CHEBI:15378"/>
        <dbReference type="ChEBI" id="CHEBI:33737"/>
        <dbReference type="ChEBI" id="CHEBI:33738"/>
        <dbReference type="ChEBI" id="CHEBI:57623"/>
        <dbReference type="ChEBI" id="CHEBI:128753"/>
        <dbReference type="EC" id="1.17.7.4"/>
    </reaction>
</comment>
<feature type="binding site" evidence="5">
    <location>
        <position position="81"/>
    </location>
    <ligand>
        <name>(2E)-4-hydroxy-3-methylbut-2-enyl diphosphate</name>
        <dbReference type="ChEBI" id="CHEBI:128753"/>
    </ligand>
</feature>
<feature type="binding site" evidence="5">
    <location>
        <position position="226"/>
    </location>
    <ligand>
        <name>isopentenyl diphosphate</name>
        <dbReference type="ChEBI" id="CHEBI:128769"/>
    </ligand>
</feature>
<name>A0A1A5YFP7_9BACL</name>
<feature type="binding site" evidence="5">
    <location>
        <position position="43"/>
    </location>
    <ligand>
        <name>(2E)-4-hydroxy-3-methylbut-2-enyl diphosphate</name>
        <dbReference type="ChEBI" id="CHEBI:128753"/>
    </ligand>
</feature>
<evidence type="ECO:0000256" key="5">
    <source>
        <dbReference type="HAMAP-Rule" id="MF_00191"/>
    </source>
</evidence>
<sequence>MEIVKISPRGYCYGVVDAMVLALQTVKDLEMPRPIYILGMIVHNAHVTEAFEREGVITLDGANRMDILEQITEGTVIFTAHGVSPQVRELAREKGLTVVDATCPDVTRTHDLIRAKTAEGFHIIYIGKKGHPEPEGAVGVAPDLVHLIEKQEEIDELDVQAERIVITNQTTMSQWDIRHIMKRLQEKYPHAEVHNEICLATQVRQEAVATQAGEAQLVIVVGDPRSNNSNRLAQVSEEIAGVKAYRVADVTEIKREWLEGMERVAVTSGASTPTPITKEVIAYLEQYDYRNPDTWEIVRTINPNKLLPNVRAKASEQKPKEEQPKEAEANKA</sequence>
<keyword evidence="5" id="KW-0560">Oxidoreductase</keyword>
<evidence type="ECO:0000313" key="8">
    <source>
        <dbReference type="Proteomes" id="UP000092024"/>
    </source>
</evidence>
<feature type="binding site" evidence="5">
    <location>
        <position position="228"/>
    </location>
    <ligand>
        <name>(2E)-4-hydroxy-3-methylbut-2-enyl diphosphate</name>
        <dbReference type="ChEBI" id="CHEBI:128753"/>
    </ligand>
</feature>
<feature type="binding site" evidence="5">
    <location>
        <position position="81"/>
    </location>
    <ligand>
        <name>isopentenyl diphosphate</name>
        <dbReference type="ChEBI" id="CHEBI:128769"/>
    </ligand>
</feature>
<comment type="similarity">
    <text evidence="5">Belongs to the IspH family.</text>
</comment>
<dbReference type="Gene3D" id="3.40.50.11270">
    <property type="match status" value="1"/>
</dbReference>
<feature type="binding site" evidence="5">
    <location>
        <position position="228"/>
    </location>
    <ligand>
        <name>isopentenyl diphosphate</name>
        <dbReference type="ChEBI" id="CHEBI:128769"/>
    </ligand>
</feature>
<dbReference type="Pfam" id="PF02401">
    <property type="entry name" value="LYTB"/>
    <property type="match status" value="1"/>
</dbReference>
<feature type="compositionally biased region" description="Basic and acidic residues" evidence="6">
    <location>
        <begin position="313"/>
        <end position="332"/>
    </location>
</feature>
<evidence type="ECO:0000256" key="3">
    <source>
        <dbReference type="ARBA" id="ARBA00023004"/>
    </source>
</evidence>
<keyword evidence="3 5" id="KW-0408">Iron</keyword>
<comment type="pathway">
    <text evidence="5">Isoprenoid biosynthesis; isopentenyl diphosphate biosynthesis via DXP pathway; isopentenyl diphosphate from 1-deoxy-D-xylulose 5-phosphate: step 6/6.</text>
</comment>
<feature type="binding site" evidence="5">
    <location>
        <position position="198"/>
    </location>
    <ligand>
        <name>[4Fe-4S] cluster</name>
        <dbReference type="ChEBI" id="CHEBI:49883"/>
    </ligand>
</feature>
<keyword evidence="2 5" id="KW-0479">Metal-binding</keyword>
<feature type="active site" description="Proton donor" evidence="5">
    <location>
        <position position="133"/>
    </location>
</feature>
<feature type="region of interest" description="Disordered" evidence="6">
    <location>
        <begin position="308"/>
        <end position="332"/>
    </location>
</feature>
<feature type="binding site" evidence="5">
    <location>
        <position position="131"/>
    </location>
    <ligand>
        <name>dimethylallyl diphosphate</name>
        <dbReference type="ChEBI" id="CHEBI:57623"/>
    </ligand>
</feature>
<dbReference type="NCBIfam" id="NF002187">
    <property type="entry name" value="PRK01045.1-1"/>
    <property type="match status" value="1"/>
</dbReference>
<dbReference type="GO" id="GO:0046872">
    <property type="term" value="F:metal ion binding"/>
    <property type="evidence" value="ECO:0007669"/>
    <property type="project" value="UniProtKB-KW"/>
</dbReference>
<dbReference type="PANTHER" id="PTHR30426">
    <property type="entry name" value="4-HYDROXY-3-METHYLBUT-2-ENYL DIPHOSPHATE REDUCTASE"/>
    <property type="match status" value="1"/>
</dbReference>
<feature type="binding site" evidence="5">
    <location>
        <position position="271"/>
    </location>
    <ligand>
        <name>dimethylallyl diphosphate</name>
        <dbReference type="ChEBI" id="CHEBI:57623"/>
    </ligand>
</feature>
<feature type="binding site" evidence="5">
    <location>
        <position position="43"/>
    </location>
    <ligand>
        <name>isopentenyl diphosphate</name>
        <dbReference type="ChEBI" id="CHEBI:128769"/>
    </ligand>
</feature>
<keyword evidence="8" id="KW-1185">Reference proteome</keyword>
<dbReference type="EMBL" id="LYPA01000065">
    <property type="protein sequence ID" value="OBR64456.1"/>
    <property type="molecule type" value="Genomic_DNA"/>
</dbReference>
<dbReference type="AlphaFoldDB" id="A0A1A5YFP7"/>
<feature type="binding site" evidence="5">
    <location>
        <position position="43"/>
    </location>
    <ligand>
        <name>dimethylallyl diphosphate</name>
        <dbReference type="ChEBI" id="CHEBI:57623"/>
    </ligand>
</feature>
<feature type="binding site" evidence="5">
    <location>
        <position position="131"/>
    </location>
    <ligand>
        <name>isopentenyl diphosphate</name>
        <dbReference type="ChEBI" id="CHEBI:128769"/>
    </ligand>
</feature>
<proteinExistence type="inferred from homology"/>
<feature type="binding site" evidence="5">
    <location>
        <position position="228"/>
    </location>
    <ligand>
        <name>dimethylallyl diphosphate</name>
        <dbReference type="ChEBI" id="CHEBI:57623"/>
    </ligand>
</feature>
<dbReference type="NCBIfam" id="TIGR00216">
    <property type="entry name" value="ispH_lytB"/>
    <property type="match status" value="1"/>
</dbReference>
<dbReference type="GO" id="GO:0016114">
    <property type="term" value="P:terpenoid biosynthetic process"/>
    <property type="evidence" value="ECO:0007669"/>
    <property type="project" value="UniProtKB-UniRule"/>
</dbReference>
<feature type="binding site" evidence="5">
    <location>
        <position position="12"/>
    </location>
    <ligand>
        <name>[4Fe-4S] cluster</name>
        <dbReference type="ChEBI" id="CHEBI:49883"/>
    </ligand>
</feature>
<dbReference type="GO" id="GO:0019288">
    <property type="term" value="P:isopentenyl diphosphate biosynthetic process, methylerythritol 4-phosphate pathway"/>
    <property type="evidence" value="ECO:0007669"/>
    <property type="project" value="UniProtKB-UniRule"/>
</dbReference>
<dbReference type="Gene3D" id="3.40.1010.20">
    <property type="entry name" value="4-hydroxy-3-methylbut-2-enyl diphosphate reductase, catalytic domain"/>
    <property type="match status" value="2"/>
</dbReference>
<feature type="binding site" evidence="5">
    <location>
        <position position="226"/>
    </location>
    <ligand>
        <name>dimethylallyl diphosphate</name>
        <dbReference type="ChEBI" id="CHEBI:57623"/>
    </ligand>
</feature>
<feature type="binding site" evidence="5">
    <location>
        <position position="81"/>
    </location>
    <ligand>
        <name>dimethylallyl diphosphate</name>
        <dbReference type="ChEBI" id="CHEBI:57623"/>
    </ligand>
</feature>
<evidence type="ECO:0000256" key="6">
    <source>
        <dbReference type="SAM" id="MobiDB-lite"/>
    </source>
</evidence>
<evidence type="ECO:0000313" key="7">
    <source>
        <dbReference type="EMBL" id="OBR64456.1"/>
    </source>
</evidence>
<evidence type="ECO:0000256" key="2">
    <source>
        <dbReference type="ARBA" id="ARBA00022723"/>
    </source>
</evidence>
<dbReference type="HAMAP" id="MF_00191">
    <property type="entry name" value="IspH"/>
    <property type="match status" value="1"/>
</dbReference>
<dbReference type="EC" id="1.17.7.4" evidence="5"/>
<feature type="binding site" evidence="5">
    <location>
        <position position="271"/>
    </location>
    <ligand>
        <name>isopentenyl diphosphate</name>
        <dbReference type="ChEBI" id="CHEBI:128769"/>
    </ligand>
</feature>
<keyword evidence="4 5" id="KW-0411">Iron-sulfur</keyword>
<accession>A0A1A5YFP7</accession>
<dbReference type="InterPro" id="IPR003451">
    <property type="entry name" value="LytB/IspH"/>
</dbReference>
<dbReference type="GO" id="GO:0051539">
    <property type="term" value="F:4 iron, 4 sulfur cluster binding"/>
    <property type="evidence" value="ECO:0007669"/>
    <property type="project" value="UniProtKB-UniRule"/>
</dbReference>
<dbReference type="UniPathway" id="UPA00056">
    <property type="reaction ID" value="UER00097"/>
</dbReference>
<feature type="binding site" evidence="5">
    <location>
        <position position="271"/>
    </location>
    <ligand>
        <name>(2E)-4-hydroxy-3-methylbut-2-enyl diphosphate</name>
        <dbReference type="ChEBI" id="CHEBI:128753"/>
    </ligand>
</feature>
<reference evidence="7 8" key="1">
    <citation type="submission" date="2016-05" db="EMBL/GenBank/DDBJ databases">
        <title>Paenibacillus oryzae. sp. nov., isolated from the rice root.</title>
        <authorList>
            <person name="Zhang J."/>
            <person name="Zhang X."/>
        </authorList>
    </citation>
    <scope>NUCLEOTIDE SEQUENCE [LARGE SCALE GENOMIC DNA]</scope>
    <source>
        <strain evidence="7 8">1DrF-4</strain>
    </source>
</reference>
<evidence type="ECO:0000256" key="4">
    <source>
        <dbReference type="ARBA" id="ARBA00023014"/>
    </source>
</evidence>
<feature type="binding site" evidence="5">
    <location>
        <position position="131"/>
    </location>
    <ligand>
        <name>(2E)-4-hydroxy-3-methylbut-2-enyl diphosphate</name>
        <dbReference type="ChEBI" id="CHEBI:128753"/>
    </ligand>
</feature>
<protein>
    <recommendedName>
        <fullName evidence="5">4-hydroxy-3-methylbut-2-enyl diphosphate reductase</fullName>
        <shortName evidence="5">HMBPP reductase</shortName>
        <ecNumber evidence="5">1.17.7.4</ecNumber>
    </recommendedName>
</protein>
<feature type="binding site" evidence="5">
    <location>
        <position position="103"/>
    </location>
    <ligand>
        <name>[4Fe-4S] cluster</name>
        <dbReference type="ChEBI" id="CHEBI:49883"/>
    </ligand>
</feature>
<dbReference type="STRING" id="1844972.A7K91_13260"/>
<organism evidence="7 8">
    <name type="scientific">Paenibacillus oryzae</name>
    <dbReference type="NCBI Taxonomy" id="1844972"/>
    <lineage>
        <taxon>Bacteria</taxon>
        <taxon>Bacillati</taxon>
        <taxon>Bacillota</taxon>
        <taxon>Bacilli</taxon>
        <taxon>Bacillales</taxon>
        <taxon>Paenibacillaceae</taxon>
        <taxon>Paenibacillus</taxon>
    </lineage>
</organism>
<comment type="pathway">
    <text evidence="5">Isoprenoid biosynthesis; dimethylallyl diphosphate biosynthesis; dimethylallyl diphosphate from (2E)-4-hydroxy-3-methylbutenyl diphosphate: step 1/1.</text>
</comment>
<feature type="binding site" evidence="5">
    <location>
        <position position="170"/>
    </location>
    <ligand>
        <name>(2E)-4-hydroxy-3-methylbut-2-enyl diphosphate</name>
        <dbReference type="ChEBI" id="CHEBI:128753"/>
    </ligand>
</feature>
<dbReference type="Proteomes" id="UP000092024">
    <property type="component" value="Unassembled WGS sequence"/>
</dbReference>
<dbReference type="GO" id="GO:0051745">
    <property type="term" value="F:4-hydroxy-3-methylbut-2-enyl diphosphate reductase activity"/>
    <property type="evidence" value="ECO:0007669"/>
    <property type="project" value="UniProtKB-UniRule"/>
</dbReference>
<dbReference type="GO" id="GO:0050992">
    <property type="term" value="P:dimethylallyl diphosphate biosynthetic process"/>
    <property type="evidence" value="ECO:0007669"/>
    <property type="project" value="UniProtKB-UniRule"/>
</dbReference>
<dbReference type="PANTHER" id="PTHR30426:SF0">
    <property type="entry name" value="4-HYDROXY-3-METHYLBUT-2-ENYL DIPHOSPHATE REDUCTASE"/>
    <property type="match status" value="1"/>
</dbReference>
<keyword evidence="5" id="KW-0414">Isoprene biosynthesis</keyword>
<dbReference type="CDD" id="cd13944">
    <property type="entry name" value="lytB_ispH"/>
    <property type="match status" value="1"/>
</dbReference>
<comment type="function">
    <text evidence="5">Catalyzes the conversion of 1-hydroxy-2-methyl-2-(E)-butenyl 4-diphosphate (HMBPP) into a mixture of isopentenyl diphosphate (IPP) and dimethylallyl diphosphate (DMAPP). Acts in the terminal step of the DOXP/MEP pathway for isoprenoid precursor biosynthesis.</text>
</comment>
<comment type="caution">
    <text evidence="5">Lacks conserved residue(s) required for the propagation of feature annotation.</text>
</comment>
<dbReference type="OrthoDB" id="9777362at2"/>
<evidence type="ECO:0000256" key="1">
    <source>
        <dbReference type="ARBA" id="ARBA00022485"/>
    </source>
</evidence>
<keyword evidence="1 5" id="KW-0004">4Fe-4S</keyword>
<dbReference type="RefSeq" id="WP_068685135.1">
    <property type="nucleotide sequence ID" value="NZ_LYPA01000065.1"/>
</dbReference>
<comment type="caution">
    <text evidence="7">The sequence shown here is derived from an EMBL/GenBank/DDBJ whole genome shotgun (WGS) entry which is preliminary data.</text>
</comment>
<feature type="binding site" evidence="5">
    <location>
        <position position="226"/>
    </location>
    <ligand>
        <name>(2E)-4-hydroxy-3-methylbut-2-enyl diphosphate</name>
        <dbReference type="ChEBI" id="CHEBI:128753"/>
    </ligand>
</feature>
<comment type="catalytic activity">
    <reaction evidence="5">
        <text>isopentenyl diphosphate + 2 oxidized [2Fe-2S]-[ferredoxin] + H2O = (2E)-4-hydroxy-3-methylbut-2-enyl diphosphate + 2 reduced [2Fe-2S]-[ferredoxin] + 2 H(+)</text>
        <dbReference type="Rhea" id="RHEA:24488"/>
        <dbReference type="Rhea" id="RHEA-COMP:10000"/>
        <dbReference type="Rhea" id="RHEA-COMP:10001"/>
        <dbReference type="ChEBI" id="CHEBI:15377"/>
        <dbReference type="ChEBI" id="CHEBI:15378"/>
        <dbReference type="ChEBI" id="CHEBI:33737"/>
        <dbReference type="ChEBI" id="CHEBI:33738"/>
        <dbReference type="ChEBI" id="CHEBI:128753"/>
        <dbReference type="ChEBI" id="CHEBI:128769"/>
        <dbReference type="EC" id="1.17.7.4"/>
    </reaction>
</comment>
<dbReference type="UniPathway" id="UPA00059">
    <property type="reaction ID" value="UER00105"/>
</dbReference>
<comment type="cofactor">
    <cofactor evidence="5">
        <name>[4Fe-4S] cluster</name>
        <dbReference type="ChEBI" id="CHEBI:49883"/>
    </cofactor>
    <text evidence="5">Binds 1 [4Fe-4S] cluster per subunit.</text>
</comment>